<dbReference type="Gene3D" id="3.40.50.300">
    <property type="entry name" value="P-loop containing nucleotide triphosphate hydrolases"/>
    <property type="match status" value="1"/>
</dbReference>
<dbReference type="PROSITE" id="PS50893">
    <property type="entry name" value="ABC_TRANSPORTER_2"/>
    <property type="match status" value="1"/>
</dbReference>
<dbReference type="Proteomes" id="UP000580568">
    <property type="component" value="Unassembled WGS sequence"/>
</dbReference>
<keyword evidence="7" id="KW-1185">Reference proteome</keyword>
<dbReference type="RefSeq" id="WP_183280037.1">
    <property type="nucleotide sequence ID" value="NZ_BLZR01000003.1"/>
</dbReference>
<organism evidence="6 7">
    <name type="scientific">Clostridium fungisolvens</name>
    <dbReference type="NCBI Taxonomy" id="1604897"/>
    <lineage>
        <taxon>Bacteria</taxon>
        <taxon>Bacillati</taxon>
        <taxon>Bacillota</taxon>
        <taxon>Clostridia</taxon>
        <taxon>Eubacteriales</taxon>
        <taxon>Clostridiaceae</taxon>
        <taxon>Clostridium</taxon>
    </lineage>
</organism>
<dbReference type="PANTHER" id="PTHR43335">
    <property type="entry name" value="ABC TRANSPORTER, ATP-BINDING PROTEIN"/>
    <property type="match status" value="1"/>
</dbReference>
<evidence type="ECO:0000256" key="4">
    <source>
        <dbReference type="ARBA" id="ARBA00022840"/>
    </source>
</evidence>
<dbReference type="Pfam" id="PF00005">
    <property type="entry name" value="ABC_tran"/>
    <property type="match status" value="1"/>
</dbReference>
<dbReference type="AlphaFoldDB" id="A0A6V8SNW6"/>
<proteinExistence type="inferred from homology"/>
<dbReference type="EMBL" id="BLZR01000003">
    <property type="protein sequence ID" value="GFP78540.1"/>
    <property type="molecule type" value="Genomic_DNA"/>
</dbReference>
<feature type="domain" description="ABC transporter" evidence="5">
    <location>
        <begin position="2"/>
        <end position="232"/>
    </location>
</feature>
<evidence type="ECO:0000313" key="6">
    <source>
        <dbReference type="EMBL" id="GFP78540.1"/>
    </source>
</evidence>
<dbReference type="InterPro" id="IPR003439">
    <property type="entry name" value="ABC_transporter-like_ATP-bd"/>
</dbReference>
<comment type="caution">
    <text evidence="6">The sequence shown here is derived from an EMBL/GenBank/DDBJ whole genome shotgun (WGS) entry which is preliminary data.</text>
</comment>
<keyword evidence="3" id="KW-0547">Nucleotide-binding</keyword>
<dbReference type="SUPFAM" id="SSF52540">
    <property type="entry name" value="P-loop containing nucleoside triphosphate hydrolases"/>
    <property type="match status" value="1"/>
</dbReference>
<dbReference type="Pfam" id="PF13732">
    <property type="entry name" value="DrrA1-3_C"/>
    <property type="match status" value="1"/>
</dbReference>
<protein>
    <submittedName>
        <fullName evidence="6">Linearmycin resistance ATP-binding protein LnrL</fullName>
    </submittedName>
</protein>
<evidence type="ECO:0000256" key="1">
    <source>
        <dbReference type="ARBA" id="ARBA00005417"/>
    </source>
</evidence>
<evidence type="ECO:0000259" key="5">
    <source>
        <dbReference type="PROSITE" id="PS50893"/>
    </source>
</evidence>
<sequence>MLEIKDLYKTYGKFQAVRGLNLEIPKGEIFGFVGPNGAGKTTTMRIICGLLDATSGKVTVDGINALKDTRLLKSKIGYMPDFFGVYDDLKVTEYLEFYASIYNITGAESKKICMDLLELVDLVDKKDFYVDNLSRGMKQRLCLARSLVHNPELLVLDEPASGMDPRARIEMKEILRTLKGMGKTILVSSHILPELAELCTSIGIVERGQVVVNGTVEEIMKKIYHTQTIKIKVLDKAEETLRILKEYPDLDNINAVGDNIVEASFKGDDRYMNELLVRLINNNIPVVSFNQLDGNLEDIFMKVTATLEE</sequence>
<keyword evidence="2" id="KW-0813">Transport</keyword>
<reference evidence="6 7" key="1">
    <citation type="submission" date="2020-07" db="EMBL/GenBank/DDBJ databases">
        <title>A new beta-1,3-glucan-decomposing anaerobic bacterium isolated from anoxic soil subjected to biological soil disinfestation.</title>
        <authorList>
            <person name="Ueki A."/>
            <person name="Tonouchi A."/>
        </authorList>
    </citation>
    <scope>NUCLEOTIDE SEQUENCE [LARGE SCALE GENOMIC DNA]</scope>
    <source>
        <strain evidence="6 7">TW1</strain>
    </source>
</reference>
<dbReference type="SMART" id="SM00382">
    <property type="entry name" value="AAA"/>
    <property type="match status" value="1"/>
</dbReference>
<dbReference type="InterPro" id="IPR025302">
    <property type="entry name" value="DrrA1/2-like_C"/>
</dbReference>
<comment type="similarity">
    <text evidence="1">Belongs to the ABC transporter superfamily.</text>
</comment>
<evidence type="ECO:0000313" key="7">
    <source>
        <dbReference type="Proteomes" id="UP000580568"/>
    </source>
</evidence>
<dbReference type="InterPro" id="IPR027417">
    <property type="entry name" value="P-loop_NTPase"/>
</dbReference>
<gene>
    <name evidence="6" type="ORF">bsdtw1_04775</name>
</gene>
<dbReference type="GO" id="GO:0016887">
    <property type="term" value="F:ATP hydrolysis activity"/>
    <property type="evidence" value="ECO:0007669"/>
    <property type="project" value="InterPro"/>
</dbReference>
<dbReference type="PANTHER" id="PTHR43335:SF3">
    <property type="entry name" value="ABC TRANSPORTER"/>
    <property type="match status" value="1"/>
</dbReference>
<evidence type="ECO:0000256" key="2">
    <source>
        <dbReference type="ARBA" id="ARBA00022448"/>
    </source>
</evidence>
<name>A0A6V8SNW6_9CLOT</name>
<dbReference type="InterPro" id="IPR003593">
    <property type="entry name" value="AAA+_ATPase"/>
</dbReference>
<accession>A0A6V8SNW6</accession>
<keyword evidence="4 6" id="KW-0067">ATP-binding</keyword>
<dbReference type="GO" id="GO:0005524">
    <property type="term" value="F:ATP binding"/>
    <property type="evidence" value="ECO:0007669"/>
    <property type="project" value="UniProtKB-KW"/>
</dbReference>
<evidence type="ECO:0000256" key="3">
    <source>
        <dbReference type="ARBA" id="ARBA00022741"/>
    </source>
</evidence>
<dbReference type="CDD" id="cd03230">
    <property type="entry name" value="ABC_DR_subfamily_A"/>
    <property type="match status" value="1"/>
</dbReference>